<dbReference type="PANTHER" id="PTHR33495:SF2">
    <property type="entry name" value="ANTI-SIGMA FACTOR ANTAGONIST TM_1081-RELATED"/>
    <property type="match status" value="1"/>
</dbReference>
<dbReference type="Gene3D" id="3.30.750.24">
    <property type="entry name" value="STAS domain"/>
    <property type="match status" value="1"/>
</dbReference>
<evidence type="ECO:0000256" key="1">
    <source>
        <dbReference type="ARBA" id="ARBA00009013"/>
    </source>
</evidence>
<dbReference type="PROSITE" id="PS50801">
    <property type="entry name" value="STAS"/>
    <property type="match status" value="1"/>
</dbReference>
<dbReference type="Proteomes" id="UP001143480">
    <property type="component" value="Unassembled WGS sequence"/>
</dbReference>
<reference evidence="4" key="2">
    <citation type="submission" date="2023-01" db="EMBL/GenBank/DDBJ databases">
        <authorList>
            <person name="Sun Q."/>
            <person name="Evtushenko L."/>
        </authorList>
    </citation>
    <scope>NUCLEOTIDE SEQUENCE</scope>
    <source>
        <strain evidence="4">VKM Ac-1321</strain>
    </source>
</reference>
<dbReference type="InterPro" id="IPR002645">
    <property type="entry name" value="STAS_dom"/>
</dbReference>
<dbReference type="EMBL" id="BSFP01000029">
    <property type="protein sequence ID" value="GLL03090.1"/>
    <property type="molecule type" value="Genomic_DNA"/>
</dbReference>
<reference evidence="4" key="1">
    <citation type="journal article" date="2014" name="Int. J. Syst. Evol. Microbiol.">
        <title>Complete genome sequence of Corynebacterium casei LMG S-19264T (=DSM 44701T), isolated from a smear-ripened cheese.</title>
        <authorList>
            <consortium name="US DOE Joint Genome Institute (JGI-PGF)"/>
            <person name="Walter F."/>
            <person name="Albersmeier A."/>
            <person name="Kalinowski J."/>
            <person name="Ruckert C."/>
        </authorList>
    </citation>
    <scope>NUCLEOTIDE SEQUENCE</scope>
    <source>
        <strain evidence="4">VKM Ac-1321</strain>
    </source>
</reference>
<dbReference type="SUPFAM" id="SSF52091">
    <property type="entry name" value="SpoIIaa-like"/>
    <property type="match status" value="1"/>
</dbReference>
<comment type="similarity">
    <text evidence="1 2">Belongs to the anti-sigma-factor antagonist family.</text>
</comment>
<dbReference type="Pfam" id="PF01740">
    <property type="entry name" value="STAS"/>
    <property type="match status" value="1"/>
</dbReference>
<dbReference type="AlphaFoldDB" id="A0A9W6KLJ2"/>
<comment type="caution">
    <text evidence="4">The sequence shown here is derived from an EMBL/GenBank/DDBJ whole genome shotgun (WGS) entry which is preliminary data.</text>
</comment>
<evidence type="ECO:0000259" key="3">
    <source>
        <dbReference type="PROSITE" id="PS50801"/>
    </source>
</evidence>
<dbReference type="PANTHER" id="PTHR33495">
    <property type="entry name" value="ANTI-SIGMA FACTOR ANTAGONIST TM_1081-RELATED-RELATED"/>
    <property type="match status" value="1"/>
</dbReference>
<feature type="domain" description="STAS" evidence="3">
    <location>
        <begin position="14"/>
        <end position="112"/>
    </location>
</feature>
<dbReference type="NCBIfam" id="TIGR00377">
    <property type="entry name" value="ant_ant_sig"/>
    <property type="match status" value="1"/>
</dbReference>
<keyword evidence="5" id="KW-1185">Reference proteome</keyword>
<protein>
    <recommendedName>
        <fullName evidence="2">Anti-sigma factor antagonist</fullName>
    </recommendedName>
</protein>
<dbReference type="RefSeq" id="WP_261965407.1">
    <property type="nucleotide sequence ID" value="NZ_BAAAXA010000001.1"/>
</dbReference>
<gene>
    <name evidence="4" type="ORF">GCM10017581_048330</name>
</gene>
<organism evidence="4 5">
    <name type="scientific">Dactylosporangium matsuzakiense</name>
    <dbReference type="NCBI Taxonomy" id="53360"/>
    <lineage>
        <taxon>Bacteria</taxon>
        <taxon>Bacillati</taxon>
        <taxon>Actinomycetota</taxon>
        <taxon>Actinomycetes</taxon>
        <taxon>Micromonosporales</taxon>
        <taxon>Micromonosporaceae</taxon>
        <taxon>Dactylosporangium</taxon>
    </lineage>
</organism>
<evidence type="ECO:0000313" key="5">
    <source>
        <dbReference type="Proteomes" id="UP001143480"/>
    </source>
</evidence>
<accession>A0A9W6KLJ2</accession>
<dbReference type="InterPro" id="IPR003658">
    <property type="entry name" value="Anti-sigma_ant"/>
</dbReference>
<dbReference type="InterPro" id="IPR036513">
    <property type="entry name" value="STAS_dom_sf"/>
</dbReference>
<sequence length="116" mass="12279">MDVSWTTRPGRECLVVQLSGVVDMATTPDVRQRLQEVLDDGTRSIVLDLGEVPLIDSSALGLIVWLHKQLLAHGGGAAVAGPQPIVRQVFELTSVDHLLPVHDTVAAAEAALVSPA</sequence>
<proteinExistence type="inferred from homology"/>
<dbReference type="GO" id="GO:0043856">
    <property type="term" value="F:anti-sigma factor antagonist activity"/>
    <property type="evidence" value="ECO:0007669"/>
    <property type="project" value="InterPro"/>
</dbReference>
<evidence type="ECO:0000313" key="4">
    <source>
        <dbReference type="EMBL" id="GLL03090.1"/>
    </source>
</evidence>
<name>A0A9W6KLJ2_9ACTN</name>
<dbReference type="CDD" id="cd07043">
    <property type="entry name" value="STAS_anti-anti-sigma_factors"/>
    <property type="match status" value="1"/>
</dbReference>
<evidence type="ECO:0000256" key="2">
    <source>
        <dbReference type="RuleBase" id="RU003749"/>
    </source>
</evidence>